<evidence type="ECO:0000313" key="2">
    <source>
        <dbReference type="Proteomes" id="UP000233766"/>
    </source>
</evidence>
<reference evidence="1 2" key="1">
    <citation type="submission" date="2017-12" db="EMBL/GenBank/DDBJ databases">
        <title>Sequencing the genomes of 1000 Actinobacteria strains.</title>
        <authorList>
            <person name="Klenk H.-P."/>
        </authorList>
    </citation>
    <scope>NUCLEOTIDE SEQUENCE [LARGE SCALE GENOMIC DNA]</scope>
    <source>
        <strain evidence="1 2">DSM 44489</strain>
    </source>
</reference>
<organism evidence="1 2">
    <name type="scientific">Nocardia fluminea</name>
    <dbReference type="NCBI Taxonomy" id="134984"/>
    <lineage>
        <taxon>Bacteria</taxon>
        <taxon>Bacillati</taxon>
        <taxon>Actinomycetota</taxon>
        <taxon>Actinomycetes</taxon>
        <taxon>Mycobacteriales</taxon>
        <taxon>Nocardiaceae</taxon>
        <taxon>Nocardia</taxon>
    </lineage>
</organism>
<keyword evidence="2" id="KW-1185">Reference proteome</keyword>
<name>A0A2N3V7T4_9NOCA</name>
<dbReference type="AlphaFoldDB" id="A0A2N3V7T4"/>
<proteinExistence type="predicted"/>
<dbReference type="GeneID" id="97471020"/>
<dbReference type="Proteomes" id="UP000233766">
    <property type="component" value="Unassembled WGS sequence"/>
</dbReference>
<accession>A0A2N3V7T4</accession>
<gene>
    <name evidence="1" type="ORF">ATK86_2026</name>
</gene>
<dbReference type="EMBL" id="PJMW01000002">
    <property type="protein sequence ID" value="PKV77673.1"/>
    <property type="molecule type" value="Genomic_DNA"/>
</dbReference>
<dbReference type="RefSeq" id="WP_245914326.1">
    <property type="nucleotide sequence ID" value="NZ_JBEZZV010000005.1"/>
</dbReference>
<comment type="caution">
    <text evidence="1">The sequence shown here is derived from an EMBL/GenBank/DDBJ whole genome shotgun (WGS) entry which is preliminary data.</text>
</comment>
<evidence type="ECO:0008006" key="3">
    <source>
        <dbReference type="Google" id="ProtNLM"/>
    </source>
</evidence>
<evidence type="ECO:0000313" key="1">
    <source>
        <dbReference type="EMBL" id="PKV77673.1"/>
    </source>
</evidence>
<sequence length="110" mass="10405">MTKKMSADAEGIVAYSAAAEVMATELATAAAGSAASDPSLLGPIMGLIGGDFTAAYSAAHAGHVASIAQLSAVMGSMGAATASAATTLVETDLNNAAGLTATAGDLGTDA</sequence>
<protein>
    <recommendedName>
        <fullName evidence="3">Excreted virulence factor EspC (Type VII ESX diderm)</fullName>
    </recommendedName>
</protein>